<dbReference type="Pfam" id="PF02628">
    <property type="entry name" value="COX15-CtaA"/>
    <property type="match status" value="1"/>
</dbReference>
<evidence type="ECO:0000256" key="8">
    <source>
        <dbReference type="ARBA" id="ARBA00023133"/>
    </source>
</evidence>
<comment type="pathway">
    <text evidence="11">Porphyrin-containing compound metabolism.</text>
</comment>
<feature type="transmembrane region" description="Helical" evidence="12">
    <location>
        <begin position="268"/>
        <end position="294"/>
    </location>
</feature>
<feature type="transmembrane region" description="Helical" evidence="12">
    <location>
        <begin position="210"/>
        <end position="230"/>
    </location>
</feature>
<dbReference type="PANTHER" id="PTHR35457">
    <property type="entry name" value="HEME A SYNTHASE"/>
    <property type="match status" value="1"/>
</dbReference>
<keyword evidence="10" id="KW-1015">Disulfide bond</keyword>
<keyword evidence="4" id="KW-0479">Metal-binding</keyword>
<keyword evidence="9 12" id="KW-0472">Membrane</keyword>
<keyword evidence="2" id="KW-1003">Cell membrane</keyword>
<protein>
    <submittedName>
        <fullName evidence="13">Unannotated protein</fullName>
    </submittedName>
</protein>
<dbReference type="AlphaFoldDB" id="A0A6J6DKC1"/>
<dbReference type="InterPro" id="IPR003780">
    <property type="entry name" value="COX15/CtaA_fam"/>
</dbReference>
<feature type="transmembrane region" description="Helical" evidence="12">
    <location>
        <begin position="101"/>
        <end position="123"/>
    </location>
</feature>
<feature type="transmembrane region" description="Helical" evidence="12">
    <location>
        <begin position="16"/>
        <end position="35"/>
    </location>
</feature>
<dbReference type="GO" id="GO:0046872">
    <property type="term" value="F:metal ion binding"/>
    <property type="evidence" value="ECO:0007669"/>
    <property type="project" value="UniProtKB-KW"/>
</dbReference>
<evidence type="ECO:0000256" key="4">
    <source>
        <dbReference type="ARBA" id="ARBA00022723"/>
    </source>
</evidence>
<evidence type="ECO:0000256" key="5">
    <source>
        <dbReference type="ARBA" id="ARBA00022989"/>
    </source>
</evidence>
<dbReference type="GO" id="GO:0016491">
    <property type="term" value="F:oxidoreductase activity"/>
    <property type="evidence" value="ECO:0007669"/>
    <property type="project" value="UniProtKB-KW"/>
</dbReference>
<dbReference type="GO" id="GO:0016020">
    <property type="term" value="C:membrane"/>
    <property type="evidence" value="ECO:0007669"/>
    <property type="project" value="UniProtKB-SubCell"/>
</dbReference>
<keyword evidence="6" id="KW-0560">Oxidoreductase</keyword>
<keyword evidence="3 12" id="KW-0812">Transmembrane</keyword>
<evidence type="ECO:0000256" key="9">
    <source>
        <dbReference type="ARBA" id="ARBA00023136"/>
    </source>
</evidence>
<reference evidence="13" key="1">
    <citation type="submission" date="2020-05" db="EMBL/GenBank/DDBJ databases">
        <authorList>
            <person name="Chiriac C."/>
            <person name="Salcher M."/>
            <person name="Ghai R."/>
            <person name="Kavagutti S V."/>
        </authorList>
    </citation>
    <scope>NUCLEOTIDE SEQUENCE</scope>
</reference>
<evidence type="ECO:0000313" key="13">
    <source>
        <dbReference type="EMBL" id="CAB4563329.1"/>
    </source>
</evidence>
<dbReference type="GO" id="GO:0006784">
    <property type="term" value="P:heme A biosynthetic process"/>
    <property type="evidence" value="ECO:0007669"/>
    <property type="project" value="InterPro"/>
</dbReference>
<keyword evidence="8" id="KW-0350">Heme biosynthesis</keyword>
<accession>A0A6J6DKC1</accession>
<keyword evidence="5 12" id="KW-1133">Transmembrane helix</keyword>
<name>A0A6J6DKC1_9ZZZZ</name>
<dbReference type="EMBL" id="CAEZTH010000059">
    <property type="protein sequence ID" value="CAB4563329.1"/>
    <property type="molecule type" value="Genomic_DNA"/>
</dbReference>
<evidence type="ECO:0000256" key="6">
    <source>
        <dbReference type="ARBA" id="ARBA00023002"/>
    </source>
</evidence>
<dbReference type="PANTHER" id="PTHR35457:SF1">
    <property type="entry name" value="HEME A SYNTHASE"/>
    <property type="match status" value="1"/>
</dbReference>
<sequence length="305" mass="32661">MIQPFSTIFAPARLRAYAWASLVSQILIVVTGGLVRLTGSGLGCPTWPKCTEESFVSVPEMGIHGLIEFGNRLLTFVLVIIAGLTFIVIRRTVRAQRFGLTWPAVLLVIGIIAQALLGGVTVLTGLNSWVVGAHFLISGVLISIASVLVWRVYSPKHDPVSYQSVLIAWPIFVVGWVTVIVGVVVTGAGPHAGDSLTPRNGFDLETWQHYHSWPAYSMTALVLLSLALAWRSVSNKPASNPAVISLGILLIVSVLQAVLGVVQSNMGVPALLAGVHMLGASLIISLLTFQLLALRSRFKGIESSR</sequence>
<proteinExistence type="predicted"/>
<evidence type="ECO:0000256" key="11">
    <source>
        <dbReference type="ARBA" id="ARBA00023444"/>
    </source>
</evidence>
<feature type="transmembrane region" description="Helical" evidence="12">
    <location>
        <begin position="69"/>
        <end position="89"/>
    </location>
</feature>
<feature type="transmembrane region" description="Helical" evidence="12">
    <location>
        <begin position="242"/>
        <end position="262"/>
    </location>
</feature>
<dbReference type="InterPro" id="IPR050450">
    <property type="entry name" value="COX15/CtaA_HemeA_synthase"/>
</dbReference>
<feature type="transmembrane region" description="Helical" evidence="12">
    <location>
        <begin position="129"/>
        <end position="153"/>
    </location>
</feature>
<comment type="subcellular location">
    <subcellularLocation>
        <location evidence="1">Membrane</location>
        <topology evidence="1">Multi-pass membrane protein</topology>
    </subcellularLocation>
</comment>
<feature type="transmembrane region" description="Helical" evidence="12">
    <location>
        <begin position="165"/>
        <end position="190"/>
    </location>
</feature>
<evidence type="ECO:0000256" key="7">
    <source>
        <dbReference type="ARBA" id="ARBA00023004"/>
    </source>
</evidence>
<evidence type="ECO:0000256" key="12">
    <source>
        <dbReference type="SAM" id="Phobius"/>
    </source>
</evidence>
<organism evidence="13">
    <name type="scientific">freshwater metagenome</name>
    <dbReference type="NCBI Taxonomy" id="449393"/>
    <lineage>
        <taxon>unclassified sequences</taxon>
        <taxon>metagenomes</taxon>
        <taxon>ecological metagenomes</taxon>
    </lineage>
</organism>
<gene>
    <name evidence="13" type="ORF">UFOPK1639_00592</name>
</gene>
<evidence type="ECO:0000256" key="3">
    <source>
        <dbReference type="ARBA" id="ARBA00022692"/>
    </source>
</evidence>
<evidence type="ECO:0000256" key="10">
    <source>
        <dbReference type="ARBA" id="ARBA00023157"/>
    </source>
</evidence>
<evidence type="ECO:0000256" key="1">
    <source>
        <dbReference type="ARBA" id="ARBA00004141"/>
    </source>
</evidence>
<keyword evidence="7" id="KW-0408">Iron</keyword>
<evidence type="ECO:0000256" key="2">
    <source>
        <dbReference type="ARBA" id="ARBA00022475"/>
    </source>
</evidence>